<keyword evidence="1" id="KW-0812">Transmembrane</keyword>
<dbReference type="AlphaFoldDB" id="A0A2Z4IJE6"/>
<evidence type="ECO:0000256" key="1">
    <source>
        <dbReference type="SAM" id="Phobius"/>
    </source>
</evidence>
<dbReference type="KEGG" id="est:DN752_13645"/>
<feature type="transmembrane region" description="Helical" evidence="1">
    <location>
        <begin position="111"/>
        <end position="128"/>
    </location>
</feature>
<evidence type="ECO:0000313" key="3">
    <source>
        <dbReference type="Proteomes" id="UP000248688"/>
    </source>
</evidence>
<keyword evidence="1" id="KW-0472">Membrane</keyword>
<feature type="transmembrane region" description="Helical" evidence="1">
    <location>
        <begin position="252"/>
        <end position="273"/>
    </location>
</feature>
<feature type="transmembrane region" description="Helical" evidence="1">
    <location>
        <begin position="210"/>
        <end position="231"/>
    </location>
</feature>
<reference evidence="2 3" key="1">
    <citation type="submission" date="2018-06" db="EMBL/GenBank/DDBJ databases">
        <title>Echinicola strongylocentroti sp. nov., isolated from a sea urchin Strongylocentrotus intermedius.</title>
        <authorList>
            <person name="Bae S.S."/>
        </authorList>
    </citation>
    <scope>NUCLEOTIDE SEQUENCE [LARGE SCALE GENOMIC DNA]</scope>
    <source>
        <strain evidence="2 3">MEBiC08714</strain>
    </source>
</reference>
<evidence type="ECO:0008006" key="4">
    <source>
        <dbReference type="Google" id="ProtNLM"/>
    </source>
</evidence>
<dbReference type="OrthoDB" id="981402at2"/>
<accession>A0A2Z4IJE6</accession>
<organism evidence="2 3">
    <name type="scientific">Echinicola strongylocentroti</name>
    <dbReference type="NCBI Taxonomy" id="1795355"/>
    <lineage>
        <taxon>Bacteria</taxon>
        <taxon>Pseudomonadati</taxon>
        <taxon>Bacteroidota</taxon>
        <taxon>Cytophagia</taxon>
        <taxon>Cytophagales</taxon>
        <taxon>Cyclobacteriaceae</taxon>
        <taxon>Echinicola</taxon>
    </lineage>
</organism>
<feature type="transmembrane region" description="Helical" evidence="1">
    <location>
        <begin position="335"/>
        <end position="354"/>
    </location>
</feature>
<feature type="transmembrane region" description="Helical" evidence="1">
    <location>
        <begin position="285"/>
        <end position="302"/>
    </location>
</feature>
<feature type="transmembrane region" description="Helical" evidence="1">
    <location>
        <begin position="134"/>
        <end position="152"/>
    </location>
</feature>
<gene>
    <name evidence="2" type="ORF">DN752_13645</name>
</gene>
<name>A0A2Z4IJE6_9BACT</name>
<feature type="transmembrane region" description="Helical" evidence="1">
    <location>
        <begin position="81"/>
        <end position="99"/>
    </location>
</feature>
<evidence type="ECO:0000313" key="2">
    <source>
        <dbReference type="EMBL" id="AWW31084.1"/>
    </source>
</evidence>
<protein>
    <recommendedName>
        <fullName evidence="4">Glycosyltransferase RgtA/B/C/D-like domain-containing protein</fullName>
    </recommendedName>
</protein>
<feature type="transmembrane region" description="Helical" evidence="1">
    <location>
        <begin position="164"/>
        <end position="190"/>
    </location>
</feature>
<proteinExistence type="predicted"/>
<feature type="transmembrane region" description="Helical" evidence="1">
    <location>
        <begin position="309"/>
        <end position="329"/>
    </location>
</feature>
<dbReference type="EMBL" id="CP030041">
    <property type="protein sequence ID" value="AWW31084.1"/>
    <property type="molecule type" value="Genomic_DNA"/>
</dbReference>
<keyword evidence="1" id="KW-1133">Transmembrane helix</keyword>
<sequence length="464" mass="52840">MLSFFKINDPFRILGIALLFLALSLPYLLMGIPLLTPELSWMLVGERLSSGHFLYVDIVDDIGPFSAYVYWLIDFLVGRSWWAYKLMAACVILFQIYYVNRLFIAYKSFDNTSYIPALVMLILFHFSFDLLTLSPALMGTTFIILALGQLFSQTLLNEQNTESILLVGLFGGIAACFHFPLVVFLPFLLVAGITVSGFSFNQLVLSLVGYLQPFVLCCIYFFWIGGLREFITEFILATRITGSYPHVTYIDLLALLVAPLLFSVIGYFVGTVTTSITVNQQKQKQLMLLFSIFAVFSVFIANRRTPYQMVIILPGLTYFISQIFIYLTNKKQLSLLFYTFLVLIPSAGYTWTVYKIQSKKTWNYVLNAPIHSNGKGIVVLGDEISAYQNAELASPYLNFRLSKRMLTDFKDHEKMVEVYLDFLEEKPSVIYDQEGLFENLVKHIPALGELYQKESAGVYILSTK</sequence>
<keyword evidence="3" id="KW-1185">Reference proteome</keyword>
<dbReference type="Proteomes" id="UP000248688">
    <property type="component" value="Chromosome"/>
</dbReference>